<protein>
    <recommendedName>
        <fullName evidence="3">Fluorescence recovery protein</fullName>
    </recommendedName>
</protein>
<sequence>MMQQAEIHWSDNEKKVAEIALKKAYDQEVKALIEGVREKANLISLTEDVWQLHDFLSAKRHEIDGKYDDREPFLMYTLSRLVKDGLLALSDLAELEADKQAKISLLTRM</sequence>
<evidence type="ECO:0000313" key="1">
    <source>
        <dbReference type="EMBL" id="MBE9066013.1"/>
    </source>
</evidence>
<dbReference type="GO" id="GO:0042651">
    <property type="term" value="C:thylakoid membrane"/>
    <property type="evidence" value="ECO:0007669"/>
    <property type="project" value="InterPro"/>
</dbReference>
<name>A0A928ZR06_LEPEC</name>
<dbReference type="RefSeq" id="WP_193991441.1">
    <property type="nucleotide sequence ID" value="NZ_JADEXP010000025.1"/>
</dbReference>
<accession>A0A928ZR06</accession>
<dbReference type="Gene3D" id="6.10.140.1840">
    <property type="match status" value="1"/>
</dbReference>
<evidence type="ECO:0008006" key="3">
    <source>
        <dbReference type="Google" id="ProtNLM"/>
    </source>
</evidence>
<dbReference type="InterPro" id="IPR053747">
    <property type="entry name" value="Fluoresc_Recovery_Reg"/>
</dbReference>
<keyword evidence="2" id="KW-1185">Reference proteome</keyword>
<dbReference type="AlphaFoldDB" id="A0A928ZR06"/>
<organism evidence="1 2">
    <name type="scientific">Leptolyngbya cf. ectocarpi LEGE 11479</name>
    <dbReference type="NCBI Taxonomy" id="1828722"/>
    <lineage>
        <taxon>Bacteria</taxon>
        <taxon>Bacillati</taxon>
        <taxon>Cyanobacteriota</taxon>
        <taxon>Cyanophyceae</taxon>
        <taxon>Leptolyngbyales</taxon>
        <taxon>Leptolyngbyaceae</taxon>
        <taxon>Leptolyngbya group</taxon>
        <taxon>Leptolyngbya</taxon>
    </lineage>
</organism>
<dbReference type="Proteomes" id="UP000615026">
    <property type="component" value="Unassembled WGS sequence"/>
</dbReference>
<dbReference type="EMBL" id="JADEXP010000025">
    <property type="protein sequence ID" value="MBE9066013.1"/>
    <property type="molecule type" value="Genomic_DNA"/>
</dbReference>
<reference evidence="1" key="1">
    <citation type="submission" date="2020-10" db="EMBL/GenBank/DDBJ databases">
        <authorList>
            <person name="Castelo-Branco R."/>
            <person name="Eusebio N."/>
            <person name="Adriana R."/>
            <person name="Vieira A."/>
            <person name="Brugerolle De Fraissinette N."/>
            <person name="Rezende De Castro R."/>
            <person name="Schneider M.P."/>
            <person name="Vasconcelos V."/>
            <person name="Leao P.N."/>
        </authorList>
    </citation>
    <scope>NUCLEOTIDE SEQUENCE</scope>
    <source>
        <strain evidence="1">LEGE 11479</strain>
    </source>
</reference>
<proteinExistence type="predicted"/>
<dbReference type="InterPro" id="IPR041601">
    <property type="entry name" value="FRP"/>
</dbReference>
<dbReference type="Pfam" id="PF18032">
    <property type="entry name" value="FRP"/>
    <property type="match status" value="1"/>
</dbReference>
<comment type="caution">
    <text evidence="1">The sequence shown here is derived from an EMBL/GenBank/DDBJ whole genome shotgun (WGS) entry which is preliminary data.</text>
</comment>
<gene>
    <name evidence="1" type="ORF">IQ260_05040</name>
</gene>
<evidence type="ECO:0000313" key="2">
    <source>
        <dbReference type="Proteomes" id="UP000615026"/>
    </source>
</evidence>